<accession>A0A7J7JMZ0</accession>
<dbReference type="PANTHER" id="PTHR34923">
    <property type="entry name" value="SMALL INTEGRAL MEMBRANE PROTEIN 20"/>
    <property type="match status" value="1"/>
</dbReference>
<proteinExistence type="predicted"/>
<gene>
    <name evidence="3" type="ORF">EB796_014452</name>
</gene>
<keyword evidence="2" id="KW-0472">Membrane</keyword>
<protein>
    <submittedName>
        <fullName evidence="3">Uncharacterized protein</fullName>
    </submittedName>
</protein>
<reference evidence="3" key="1">
    <citation type="submission" date="2020-06" db="EMBL/GenBank/DDBJ databases">
        <title>Draft genome of Bugula neritina, a colonial animal packing powerful symbionts and potential medicines.</title>
        <authorList>
            <person name="Rayko M."/>
        </authorList>
    </citation>
    <scope>NUCLEOTIDE SEQUENCE [LARGE SCALE GENOMIC DNA]</scope>
    <source>
        <strain evidence="3">Kwan_BN1</strain>
    </source>
</reference>
<keyword evidence="2" id="KW-1133">Transmembrane helix</keyword>
<evidence type="ECO:0000313" key="4">
    <source>
        <dbReference type="Proteomes" id="UP000593567"/>
    </source>
</evidence>
<dbReference type="InterPro" id="IPR027917">
    <property type="entry name" value="MITRAC7/Phoenixin"/>
</dbReference>
<sequence length="104" mass="11776">MNVLNAGQRMDLKKYKAWTPSSGQSSNLEYTNSITKFIRNYKSTLAIGLCVGIVCAGCYAAIIQPMSDVDSWQTTQRENRRGINQENIQPGGMRVWSDPFNRRK</sequence>
<dbReference type="GO" id="GO:0033617">
    <property type="term" value="P:mitochondrial respiratory chain complex IV assembly"/>
    <property type="evidence" value="ECO:0007669"/>
    <property type="project" value="InterPro"/>
</dbReference>
<feature type="transmembrane region" description="Helical" evidence="2">
    <location>
        <begin position="45"/>
        <end position="63"/>
    </location>
</feature>
<dbReference type="Proteomes" id="UP000593567">
    <property type="component" value="Unassembled WGS sequence"/>
</dbReference>
<name>A0A7J7JMZ0_BUGNE</name>
<keyword evidence="4" id="KW-1185">Reference proteome</keyword>
<comment type="caution">
    <text evidence="3">The sequence shown here is derived from an EMBL/GenBank/DDBJ whole genome shotgun (WGS) entry which is preliminary data.</text>
</comment>
<dbReference type="Pfam" id="PF15061">
    <property type="entry name" value="MITRAC7_Phoenixin"/>
    <property type="match status" value="1"/>
</dbReference>
<dbReference type="PANTHER" id="PTHR34923:SF1">
    <property type="entry name" value="SMALL INTEGRAL MEMBRANE PROTEIN 20"/>
    <property type="match status" value="1"/>
</dbReference>
<evidence type="ECO:0000256" key="1">
    <source>
        <dbReference type="SAM" id="MobiDB-lite"/>
    </source>
</evidence>
<evidence type="ECO:0000256" key="2">
    <source>
        <dbReference type="SAM" id="Phobius"/>
    </source>
</evidence>
<feature type="region of interest" description="Disordered" evidence="1">
    <location>
        <begin position="71"/>
        <end position="104"/>
    </location>
</feature>
<organism evidence="3 4">
    <name type="scientific">Bugula neritina</name>
    <name type="common">Brown bryozoan</name>
    <name type="synonym">Sertularia neritina</name>
    <dbReference type="NCBI Taxonomy" id="10212"/>
    <lineage>
        <taxon>Eukaryota</taxon>
        <taxon>Metazoa</taxon>
        <taxon>Spiralia</taxon>
        <taxon>Lophotrochozoa</taxon>
        <taxon>Bryozoa</taxon>
        <taxon>Gymnolaemata</taxon>
        <taxon>Cheilostomatida</taxon>
        <taxon>Flustrina</taxon>
        <taxon>Buguloidea</taxon>
        <taxon>Bugulidae</taxon>
        <taxon>Bugula</taxon>
    </lineage>
</organism>
<dbReference type="AlphaFoldDB" id="A0A7J7JMZ0"/>
<evidence type="ECO:0000313" key="3">
    <source>
        <dbReference type="EMBL" id="KAF6027233.1"/>
    </source>
</evidence>
<dbReference type="GO" id="GO:0005743">
    <property type="term" value="C:mitochondrial inner membrane"/>
    <property type="evidence" value="ECO:0007669"/>
    <property type="project" value="TreeGrafter"/>
</dbReference>
<dbReference type="EMBL" id="VXIV02002117">
    <property type="protein sequence ID" value="KAF6027233.1"/>
    <property type="molecule type" value="Genomic_DNA"/>
</dbReference>
<dbReference type="OrthoDB" id="8755372at2759"/>
<keyword evidence="2" id="KW-0812">Transmembrane</keyword>